<feature type="transmembrane region" description="Helical" evidence="6">
    <location>
        <begin position="324"/>
        <end position="344"/>
    </location>
</feature>
<evidence type="ECO:0000256" key="5">
    <source>
        <dbReference type="ARBA" id="ARBA00023136"/>
    </source>
</evidence>
<feature type="transmembrane region" description="Helical" evidence="6">
    <location>
        <begin position="7"/>
        <end position="27"/>
    </location>
</feature>
<evidence type="ECO:0000256" key="1">
    <source>
        <dbReference type="ARBA" id="ARBA00004141"/>
    </source>
</evidence>
<dbReference type="AlphaFoldDB" id="A0A0D0J8D7"/>
<comment type="subcellular location">
    <subcellularLocation>
        <location evidence="1">Membrane</location>
        <topology evidence="1">Multi-pass membrane protein</topology>
    </subcellularLocation>
</comment>
<evidence type="ECO:0000313" key="8">
    <source>
        <dbReference type="Proteomes" id="UP000032068"/>
    </source>
</evidence>
<sequence>MPADRELTFRALFSGVLLGALLTPSNIYSGLKIGWSFNMSIIALLVSYGIWQSLVRWRLGTAWSMRESNINQTTASAAASIISGGLVAPIPAYTLLTGQQLPTLPLVAWVFSVSFLGIWVAWYLRRSMVEDTRLRFPEAVATLETMQQVYNHGRDALQRLYVLGAAALLGGLVKWTDTLLALPRWSPSASLERLTFSLDPSPLLIGFGGIIGIRVGLSLLLGALIAWGGLAPWLLGSGLVPIAADASGPQFGPLVEWLLWPGVTLLVCATLTSLAVRYRVSRRLAKATPDRNRHAPATLPLAMLGLASLLVVILQVLLFDIDPLMALLSVPLAVALACMAARVVGATGIPPIGATGQLSQLTFGLIAPGQVGVNLMAANTAGGAAGQCTDLLNDFRVGHAIGAKPYNQLVAQCLGIFVGSIVGVLVYQILIPDPQAMLITEQWPAPAVATWKAVAEVLGYGLDSIDSSVRWAMLVGALSGVLFGILEASLPVQSTFARLLPSSAAFGLAFIIPASISLMMALGALLAWVIQSRWRSLGERFTIAAAAGLVAGESVVGVGTSFWMMFAGG</sequence>
<evidence type="ECO:0000256" key="4">
    <source>
        <dbReference type="ARBA" id="ARBA00022989"/>
    </source>
</evidence>
<dbReference type="EMBL" id="JXQW01000019">
    <property type="protein sequence ID" value="KIQ02155.1"/>
    <property type="molecule type" value="Genomic_DNA"/>
</dbReference>
<dbReference type="GO" id="GO:0035673">
    <property type="term" value="F:oligopeptide transmembrane transporter activity"/>
    <property type="evidence" value="ECO:0007669"/>
    <property type="project" value="InterPro"/>
</dbReference>
<protein>
    <submittedName>
        <fullName evidence="7">Peptide transporter</fullName>
    </submittedName>
</protein>
<evidence type="ECO:0000313" key="7">
    <source>
        <dbReference type="EMBL" id="KIQ02155.1"/>
    </source>
</evidence>
<dbReference type="InterPro" id="IPR045035">
    <property type="entry name" value="YSL-like"/>
</dbReference>
<keyword evidence="2" id="KW-0813">Transport</keyword>
<comment type="caution">
    <text evidence="7">The sequence shown here is derived from an EMBL/GenBank/DDBJ whole genome shotgun (WGS) entry which is preliminary data.</text>
</comment>
<dbReference type="PANTHER" id="PTHR31645">
    <property type="entry name" value="OLIGOPEPTIDE TRANSPORTER YGL114W-RELATED"/>
    <property type="match status" value="1"/>
</dbReference>
<dbReference type="PANTHER" id="PTHR31645:SF0">
    <property type="entry name" value="OLIGOPEPTIDE TRANSPORTER YGL114W-RELATED"/>
    <property type="match status" value="1"/>
</dbReference>
<feature type="transmembrane region" description="Helical" evidence="6">
    <location>
        <begin position="160"/>
        <end position="183"/>
    </location>
</feature>
<feature type="transmembrane region" description="Helical" evidence="6">
    <location>
        <begin position="409"/>
        <end position="431"/>
    </location>
</feature>
<name>A0A0D0J8D7_9PSED</name>
<dbReference type="GO" id="GO:0016020">
    <property type="term" value="C:membrane"/>
    <property type="evidence" value="ECO:0007669"/>
    <property type="project" value="UniProtKB-SubCell"/>
</dbReference>
<keyword evidence="4 6" id="KW-1133">Transmembrane helix</keyword>
<dbReference type="OrthoDB" id="9809340at2"/>
<keyword evidence="5 6" id="KW-0472">Membrane</keyword>
<keyword evidence="3 6" id="KW-0812">Transmembrane</keyword>
<reference evidence="7 8" key="1">
    <citation type="submission" date="2014-12" db="EMBL/GenBank/DDBJ databases">
        <title>16Stimator: statistical estimation of ribosomal gene copy numbers from draft genome assemblies.</title>
        <authorList>
            <person name="Perisin M.A."/>
            <person name="Vetter M."/>
            <person name="Gilbert J.A."/>
            <person name="Bergelson J."/>
        </authorList>
    </citation>
    <scope>NUCLEOTIDE SEQUENCE [LARGE SCALE GENOMIC DNA]</scope>
    <source>
        <strain evidence="7 8">MEJ086</strain>
    </source>
</reference>
<dbReference type="Pfam" id="PF03169">
    <property type="entry name" value="OPT"/>
    <property type="match status" value="1"/>
</dbReference>
<feature type="transmembrane region" description="Helical" evidence="6">
    <location>
        <begin position="257"/>
        <end position="276"/>
    </location>
</feature>
<dbReference type="RefSeq" id="WP_042553218.1">
    <property type="nucleotide sequence ID" value="NZ_JXQW01000019.1"/>
</dbReference>
<feature type="transmembrane region" description="Helical" evidence="6">
    <location>
        <begin position="541"/>
        <end position="566"/>
    </location>
</feature>
<feature type="transmembrane region" description="Helical" evidence="6">
    <location>
        <begin position="297"/>
        <end position="318"/>
    </location>
</feature>
<gene>
    <name evidence="7" type="ORF">RU08_07775</name>
</gene>
<feature type="transmembrane region" description="Helical" evidence="6">
    <location>
        <begin position="75"/>
        <end position="94"/>
    </location>
</feature>
<feature type="transmembrane region" description="Helical" evidence="6">
    <location>
        <begin position="106"/>
        <end position="124"/>
    </location>
</feature>
<feature type="transmembrane region" description="Helical" evidence="6">
    <location>
        <begin position="33"/>
        <end position="54"/>
    </location>
</feature>
<dbReference type="Proteomes" id="UP000032068">
    <property type="component" value="Unassembled WGS sequence"/>
</dbReference>
<accession>A0A0D0J8D7</accession>
<evidence type="ECO:0000256" key="6">
    <source>
        <dbReference type="SAM" id="Phobius"/>
    </source>
</evidence>
<evidence type="ECO:0000256" key="2">
    <source>
        <dbReference type="ARBA" id="ARBA00022448"/>
    </source>
</evidence>
<feature type="transmembrane region" description="Helical" evidence="6">
    <location>
        <begin position="469"/>
        <end position="486"/>
    </location>
</feature>
<dbReference type="InterPro" id="IPR004813">
    <property type="entry name" value="OPT"/>
</dbReference>
<organism evidence="7 8">
    <name type="scientific">Pseudomonas fulva</name>
    <dbReference type="NCBI Taxonomy" id="47880"/>
    <lineage>
        <taxon>Bacteria</taxon>
        <taxon>Pseudomonadati</taxon>
        <taxon>Pseudomonadota</taxon>
        <taxon>Gammaproteobacteria</taxon>
        <taxon>Pseudomonadales</taxon>
        <taxon>Pseudomonadaceae</taxon>
        <taxon>Pseudomonas</taxon>
    </lineage>
</organism>
<evidence type="ECO:0000256" key="3">
    <source>
        <dbReference type="ARBA" id="ARBA00022692"/>
    </source>
</evidence>
<feature type="transmembrane region" description="Helical" evidence="6">
    <location>
        <begin position="506"/>
        <end position="529"/>
    </location>
</feature>
<proteinExistence type="predicted"/>